<sequence length="67" mass="7617">EVHGIVRKMAQELFLNGEKLLLSKQVYRITPLQLHAITKRVKLAEPPCDGTDPVKDISHVLEFLCHV</sequence>
<dbReference type="EMBL" id="CAJNOK010053278">
    <property type="protein sequence ID" value="CAF1611551.1"/>
    <property type="molecule type" value="Genomic_DNA"/>
</dbReference>
<dbReference type="EMBL" id="CAJOBA010077566">
    <property type="protein sequence ID" value="CAF4425338.1"/>
    <property type="molecule type" value="Genomic_DNA"/>
</dbReference>
<evidence type="ECO:0000313" key="2">
    <source>
        <dbReference type="EMBL" id="CAF4425338.1"/>
    </source>
</evidence>
<dbReference type="AlphaFoldDB" id="A0A8S2WGQ9"/>
<dbReference type="Proteomes" id="UP000682733">
    <property type="component" value="Unassembled WGS sequence"/>
</dbReference>
<dbReference type="Proteomes" id="UP000677228">
    <property type="component" value="Unassembled WGS sequence"/>
</dbReference>
<proteinExistence type="predicted"/>
<gene>
    <name evidence="1" type="ORF">OVA965_LOCUS42672</name>
    <name evidence="2" type="ORF">TMI583_LOCUS44654</name>
</gene>
<protein>
    <submittedName>
        <fullName evidence="2">Uncharacterized protein</fullName>
    </submittedName>
</protein>
<accession>A0A8S2WGQ9</accession>
<evidence type="ECO:0000313" key="1">
    <source>
        <dbReference type="EMBL" id="CAF1611551.1"/>
    </source>
</evidence>
<reference evidence="2" key="1">
    <citation type="submission" date="2021-02" db="EMBL/GenBank/DDBJ databases">
        <authorList>
            <person name="Nowell W R."/>
        </authorList>
    </citation>
    <scope>NUCLEOTIDE SEQUENCE</scope>
</reference>
<feature type="non-terminal residue" evidence="2">
    <location>
        <position position="67"/>
    </location>
</feature>
<name>A0A8S2WGQ9_9BILA</name>
<organism evidence="2 3">
    <name type="scientific">Didymodactylos carnosus</name>
    <dbReference type="NCBI Taxonomy" id="1234261"/>
    <lineage>
        <taxon>Eukaryota</taxon>
        <taxon>Metazoa</taxon>
        <taxon>Spiralia</taxon>
        <taxon>Gnathifera</taxon>
        <taxon>Rotifera</taxon>
        <taxon>Eurotatoria</taxon>
        <taxon>Bdelloidea</taxon>
        <taxon>Philodinida</taxon>
        <taxon>Philodinidae</taxon>
        <taxon>Didymodactylos</taxon>
    </lineage>
</organism>
<comment type="caution">
    <text evidence="2">The sequence shown here is derived from an EMBL/GenBank/DDBJ whole genome shotgun (WGS) entry which is preliminary data.</text>
</comment>
<evidence type="ECO:0000313" key="3">
    <source>
        <dbReference type="Proteomes" id="UP000682733"/>
    </source>
</evidence>
<feature type="non-terminal residue" evidence="2">
    <location>
        <position position="1"/>
    </location>
</feature>